<comment type="caution">
    <text evidence="4">The sequence shown here is derived from an EMBL/GenBank/DDBJ whole genome shotgun (WGS) entry which is preliminary data.</text>
</comment>
<dbReference type="PANTHER" id="PTHR30576">
    <property type="entry name" value="COLANIC BIOSYNTHESIS UDP-GLUCOSE LIPID CARRIER TRANSFERASE"/>
    <property type="match status" value="1"/>
</dbReference>
<keyword evidence="2" id="KW-0812">Transmembrane</keyword>
<accession>A0A2M7X4W5</accession>
<protein>
    <submittedName>
        <fullName evidence="4">Multidrug MFS transporter</fullName>
    </submittedName>
</protein>
<dbReference type="InterPro" id="IPR003362">
    <property type="entry name" value="Bact_transf"/>
</dbReference>
<keyword evidence="2" id="KW-1133">Transmembrane helix</keyword>
<name>A0A2M7X4W5_UNCKA</name>
<dbReference type="AlphaFoldDB" id="A0A2M7X4W5"/>
<evidence type="ECO:0000313" key="4">
    <source>
        <dbReference type="EMBL" id="PJA41177.1"/>
    </source>
</evidence>
<comment type="similarity">
    <text evidence="1">Belongs to the bacterial sugar transferase family.</text>
</comment>
<reference evidence="5" key="1">
    <citation type="submission" date="2017-09" db="EMBL/GenBank/DDBJ databases">
        <title>Depth-based differentiation of microbial function through sediment-hosted aquifers and enrichment of novel symbionts in the deep terrestrial subsurface.</title>
        <authorList>
            <person name="Probst A.J."/>
            <person name="Ladd B."/>
            <person name="Jarett J.K."/>
            <person name="Geller-Mcgrath D.E."/>
            <person name="Sieber C.M.K."/>
            <person name="Emerson J.B."/>
            <person name="Anantharaman K."/>
            <person name="Thomas B.C."/>
            <person name="Malmstrom R."/>
            <person name="Stieglmeier M."/>
            <person name="Klingl A."/>
            <person name="Woyke T."/>
            <person name="Ryan C.M."/>
            <person name="Banfield J.F."/>
        </authorList>
    </citation>
    <scope>NUCLEOTIDE SEQUENCE [LARGE SCALE GENOMIC DNA]</scope>
</reference>
<feature type="transmembrane region" description="Helical" evidence="2">
    <location>
        <begin position="20"/>
        <end position="40"/>
    </location>
</feature>
<dbReference type="PANTHER" id="PTHR30576:SF10">
    <property type="entry name" value="SLL5057 PROTEIN"/>
    <property type="match status" value="1"/>
</dbReference>
<proteinExistence type="inferred from homology"/>
<feature type="domain" description="Bacterial sugar transferase" evidence="3">
    <location>
        <begin position="11"/>
        <end position="206"/>
    </location>
</feature>
<gene>
    <name evidence="4" type="ORF">CO178_00765</name>
</gene>
<evidence type="ECO:0000259" key="3">
    <source>
        <dbReference type="Pfam" id="PF02397"/>
    </source>
</evidence>
<dbReference type="Proteomes" id="UP000230683">
    <property type="component" value="Unassembled WGS sequence"/>
</dbReference>
<evidence type="ECO:0000313" key="5">
    <source>
        <dbReference type="Proteomes" id="UP000230683"/>
    </source>
</evidence>
<dbReference type="Pfam" id="PF02397">
    <property type="entry name" value="Bac_transf"/>
    <property type="match status" value="1"/>
</dbReference>
<organism evidence="4 5">
    <name type="scientific">candidate division WWE3 bacterium CG_4_9_14_3_um_filter_34_6</name>
    <dbReference type="NCBI Taxonomy" id="1975079"/>
    <lineage>
        <taxon>Bacteria</taxon>
        <taxon>Katanobacteria</taxon>
    </lineage>
</organism>
<dbReference type="EMBL" id="PFWY01000036">
    <property type="protein sequence ID" value="PJA41177.1"/>
    <property type="molecule type" value="Genomic_DNA"/>
</dbReference>
<sequence>MPVNMIHTFMKRAMDIALSLSFIVFMSPVLIITMILIWVYDRHAPTYTQKRIGLNEEEFNFFKFRSMVVNADDILFKDKELYKQMRSGANKVKDDPRVTPIGKFIRKYSIDEFPQAINVLRGEMSFIGPWALRPDEYEEYASQSDDNRRKLKIMTSVKPGVTGYWQVSGRSNITFDKRINMECEYAKKKSILFDCKILMQTPLAVLRGDGAY</sequence>
<keyword evidence="2" id="KW-0472">Membrane</keyword>
<dbReference type="GO" id="GO:0016780">
    <property type="term" value="F:phosphotransferase activity, for other substituted phosphate groups"/>
    <property type="evidence" value="ECO:0007669"/>
    <property type="project" value="TreeGrafter"/>
</dbReference>
<evidence type="ECO:0000256" key="2">
    <source>
        <dbReference type="SAM" id="Phobius"/>
    </source>
</evidence>
<evidence type="ECO:0000256" key="1">
    <source>
        <dbReference type="ARBA" id="ARBA00006464"/>
    </source>
</evidence>